<evidence type="ECO:0000313" key="3">
    <source>
        <dbReference type="EMBL" id="GJJ16239.1"/>
    </source>
</evidence>
<sequence>MSATLLVVSRFALTIFSLLFIFPYVHSLGTSCSAALGAGNAAASDPYWLQNFPQRGTSAFNANPSTYTVRRNVKNFGAKGDGVTDDTAAINAAISSGSRCGEGTCQSSTLTPALVFFPSGTYLVSSPIIAWYYTQLIGDAKNPPTLLASANFSGIAVIDADVYTAGGGGSQWYINQDNFFREVIISFLPEIIICLNHNEKVRNFVIDVTRMPATSSATGLHWQVSQATSLYNIRVEMSTASNTAHQGIFMENGSGGFFGDLVFNGGKFGIWVGNQQFTIRNVTFNNAQTGIFMNWNWGWTFQGGTSQSDQTAGAEAIIDATVTNTPIFIETTQTSNGKLAGSILLDNVLLSNVPTAVKTAQGNVVFAGPGSGTITQWAQGNVFSGTSGNAQFVQSNLSPPSKPSSLLQGGKIVSRTRPQYQTYSASQIVSVKAQGAKGDGNTDDTAAIQAVLNQFSGCKIIFFDAGTYIVTNTITIPEGTIITGEVWPVIMGSGSNFQSQTNPRPVVQIGAPGSSGSVEITDMIFSTRGPTPGAIIVEWNVKGTSPASAGMWDSHIRIGSAQGTNMGSAQCPAQGETSQSNCIGAFLGLHLTASSSAYIESLWVWNGDHDLDGNNGQVSVFSGRGILSQSSGPVWLIGTAEHHVLYQYNLAGASNHYLGLIQTETPYFQPSPAPPSPFSLNSAYNDPTSPSGLTSAWALYVQQSSNILIYGAGLYSFFQNYGQNCVNNGASNCQTQIANVDSSSSLSLYSLSTVGVTFQFSVNQAGVINQASNPNGFQSTATAWTRNNAVAGNKGFDPLGVNVSVGVSL</sequence>
<dbReference type="GO" id="GO:0004650">
    <property type="term" value="F:polygalacturonase activity"/>
    <property type="evidence" value="ECO:0007669"/>
    <property type="project" value="InterPro"/>
</dbReference>
<keyword evidence="1" id="KW-0732">Signal</keyword>
<dbReference type="FunFam" id="2.160.20.10:FF:000049">
    <property type="entry name" value="Putative exo-beta-1,3-glucanase"/>
    <property type="match status" value="1"/>
</dbReference>
<dbReference type="SUPFAM" id="SSF51126">
    <property type="entry name" value="Pectin lyase-like"/>
    <property type="match status" value="2"/>
</dbReference>
<dbReference type="Pfam" id="PF12708">
    <property type="entry name" value="Pect-lyase_RHGA_epim"/>
    <property type="match status" value="2"/>
</dbReference>
<organism evidence="3 4">
    <name type="scientific">Clathrus columnatus</name>
    <dbReference type="NCBI Taxonomy" id="1419009"/>
    <lineage>
        <taxon>Eukaryota</taxon>
        <taxon>Fungi</taxon>
        <taxon>Dikarya</taxon>
        <taxon>Basidiomycota</taxon>
        <taxon>Agaricomycotina</taxon>
        <taxon>Agaricomycetes</taxon>
        <taxon>Phallomycetidae</taxon>
        <taxon>Phallales</taxon>
        <taxon>Clathraceae</taxon>
        <taxon>Clathrus</taxon>
    </lineage>
</organism>
<dbReference type="EMBL" id="BPWL01000016">
    <property type="protein sequence ID" value="GJJ16239.1"/>
    <property type="molecule type" value="Genomic_DNA"/>
</dbReference>
<dbReference type="PANTHER" id="PTHR33928">
    <property type="entry name" value="POLYGALACTURONASE QRT3"/>
    <property type="match status" value="1"/>
</dbReference>
<protein>
    <recommendedName>
        <fullName evidence="2">Rhamnogalacturonase A/B/Epimerase-like pectate lyase domain-containing protein</fullName>
    </recommendedName>
</protein>
<evidence type="ECO:0000256" key="1">
    <source>
        <dbReference type="SAM" id="SignalP"/>
    </source>
</evidence>
<dbReference type="InterPro" id="IPR011050">
    <property type="entry name" value="Pectin_lyase_fold/virulence"/>
</dbReference>
<feature type="chain" id="PRO_5043977579" description="Rhamnogalacturonase A/B/Epimerase-like pectate lyase domain-containing protein" evidence="1">
    <location>
        <begin position="28"/>
        <end position="809"/>
    </location>
</feature>
<dbReference type="PANTHER" id="PTHR33928:SF2">
    <property type="entry name" value="PECTATE LYASE SUPERFAMILY PROTEIN DOMAIN-CONTAINING PROTEIN-RELATED"/>
    <property type="match status" value="1"/>
</dbReference>
<keyword evidence="4" id="KW-1185">Reference proteome</keyword>
<dbReference type="InterPro" id="IPR012334">
    <property type="entry name" value="Pectin_lyas_fold"/>
</dbReference>
<dbReference type="InterPro" id="IPR039279">
    <property type="entry name" value="QRT3-like"/>
</dbReference>
<gene>
    <name evidence="3" type="ORF">Clacol_010535</name>
</gene>
<feature type="domain" description="Rhamnogalacturonase A/B/Epimerase-like pectate lyase" evidence="2">
    <location>
        <begin position="71"/>
        <end position="308"/>
    </location>
</feature>
<dbReference type="Gene3D" id="2.160.20.10">
    <property type="entry name" value="Single-stranded right-handed beta-helix, Pectin lyase-like"/>
    <property type="match status" value="2"/>
</dbReference>
<dbReference type="InterPro" id="IPR024535">
    <property type="entry name" value="RHGA/B-epi-like_pectate_lyase"/>
</dbReference>
<feature type="domain" description="Rhamnogalacturonase A/B/Epimerase-like pectate lyase" evidence="2">
    <location>
        <begin position="429"/>
        <end position="494"/>
    </location>
</feature>
<accession>A0AAV5AU49</accession>
<evidence type="ECO:0000313" key="4">
    <source>
        <dbReference type="Proteomes" id="UP001050691"/>
    </source>
</evidence>
<dbReference type="AlphaFoldDB" id="A0AAV5AU49"/>
<feature type="signal peptide" evidence="1">
    <location>
        <begin position="1"/>
        <end position="27"/>
    </location>
</feature>
<reference evidence="3" key="1">
    <citation type="submission" date="2021-10" db="EMBL/GenBank/DDBJ databases">
        <title>De novo Genome Assembly of Clathrus columnatus (Basidiomycota, Fungi) Using Illumina and Nanopore Sequence Data.</title>
        <authorList>
            <person name="Ogiso-Tanaka E."/>
            <person name="Itagaki H."/>
            <person name="Hosoya T."/>
            <person name="Hosaka K."/>
        </authorList>
    </citation>
    <scope>NUCLEOTIDE SEQUENCE</scope>
    <source>
        <strain evidence="3">MO-923</strain>
    </source>
</reference>
<dbReference type="CDD" id="cd23668">
    <property type="entry name" value="GH55_beta13glucanase-like"/>
    <property type="match status" value="1"/>
</dbReference>
<dbReference type="Proteomes" id="UP001050691">
    <property type="component" value="Unassembled WGS sequence"/>
</dbReference>
<evidence type="ECO:0000259" key="2">
    <source>
        <dbReference type="Pfam" id="PF12708"/>
    </source>
</evidence>
<proteinExistence type="predicted"/>
<comment type="caution">
    <text evidence="3">The sequence shown here is derived from an EMBL/GenBank/DDBJ whole genome shotgun (WGS) entry which is preliminary data.</text>
</comment>
<name>A0AAV5AU49_9AGAM</name>